<keyword evidence="5" id="KW-1003">Cell membrane</keyword>
<evidence type="ECO:0000256" key="12">
    <source>
        <dbReference type="SAM" id="MobiDB-lite"/>
    </source>
</evidence>
<feature type="compositionally biased region" description="Basic and acidic residues" evidence="12">
    <location>
        <begin position="298"/>
        <end position="325"/>
    </location>
</feature>
<dbReference type="SUPFAM" id="SSF52540">
    <property type="entry name" value="P-loop containing nucleoside triphosphate hydrolases"/>
    <property type="match status" value="1"/>
</dbReference>
<dbReference type="GO" id="GO:0005886">
    <property type="term" value="C:plasma membrane"/>
    <property type="evidence" value="ECO:0007669"/>
    <property type="project" value="UniProtKB-SubCell"/>
</dbReference>
<dbReference type="InterPro" id="IPR003593">
    <property type="entry name" value="AAA+_ATPase"/>
</dbReference>
<dbReference type="PROSITE" id="PS50893">
    <property type="entry name" value="ABC_TRANSPORTER_2"/>
    <property type="match status" value="1"/>
</dbReference>
<evidence type="ECO:0000256" key="13">
    <source>
        <dbReference type="SAM" id="Phobius"/>
    </source>
</evidence>
<evidence type="ECO:0000256" key="4">
    <source>
        <dbReference type="ARBA" id="ARBA00022448"/>
    </source>
</evidence>
<accession>A0AAU8NGY6</accession>
<dbReference type="EMBL" id="CP159992">
    <property type="protein sequence ID" value="XCP97546.1"/>
    <property type="molecule type" value="Genomic_DNA"/>
</dbReference>
<dbReference type="PANTHER" id="PTHR43553">
    <property type="entry name" value="HEAVY METAL TRANSPORTER"/>
    <property type="match status" value="1"/>
</dbReference>
<feature type="transmembrane region" description="Helical" evidence="13">
    <location>
        <begin position="596"/>
        <end position="614"/>
    </location>
</feature>
<feature type="transmembrane region" description="Helical" evidence="13">
    <location>
        <begin position="458"/>
        <end position="476"/>
    </location>
</feature>
<dbReference type="InterPro" id="IPR003339">
    <property type="entry name" value="ABC/ECF_trnsptr_transmembrane"/>
</dbReference>
<dbReference type="GO" id="GO:0016887">
    <property type="term" value="F:ATP hydrolysis activity"/>
    <property type="evidence" value="ECO:0007669"/>
    <property type="project" value="InterPro"/>
</dbReference>
<keyword evidence="11 13" id="KW-0472">Membrane</keyword>
<dbReference type="SMART" id="SM00382">
    <property type="entry name" value="AAA"/>
    <property type="match status" value="1"/>
</dbReference>
<reference evidence="15" key="1">
    <citation type="submission" date="2024-05" db="EMBL/GenBank/DDBJ databases">
        <title>Draft genome assemblies of 36 bacteria isolated from hibernating arctic ground squirrels.</title>
        <authorList>
            <person name="McKee H."/>
            <person name="Mullen L."/>
            <person name="Drown D.M."/>
            <person name="Duddleston K.N."/>
        </authorList>
    </citation>
    <scope>NUCLEOTIDE SEQUENCE</scope>
    <source>
        <strain evidence="15">AN1007</strain>
    </source>
</reference>
<keyword evidence="7" id="KW-0547">Nucleotide-binding</keyword>
<dbReference type="Pfam" id="PF00005">
    <property type="entry name" value="ABC_tran"/>
    <property type="match status" value="1"/>
</dbReference>
<feature type="transmembrane region" description="Helical" evidence="13">
    <location>
        <begin position="420"/>
        <end position="438"/>
    </location>
</feature>
<keyword evidence="4" id="KW-0813">Transport</keyword>
<comment type="subcellular location">
    <subcellularLocation>
        <location evidence="2">Cell membrane</location>
        <topology evidence="2">Peripheral membrane protein</topology>
    </subcellularLocation>
    <subcellularLocation>
        <location evidence="1">Membrane</location>
        <topology evidence="1">Multi-pass membrane protein</topology>
    </subcellularLocation>
</comment>
<proteinExistence type="inferred from homology"/>
<protein>
    <submittedName>
        <fullName evidence="15">ATP-binding cassette domain-containing protein</fullName>
    </submittedName>
</protein>
<evidence type="ECO:0000256" key="2">
    <source>
        <dbReference type="ARBA" id="ARBA00004202"/>
    </source>
</evidence>
<comment type="similarity">
    <text evidence="3">Belongs to the ABC transporter superfamily.</text>
</comment>
<keyword evidence="10 13" id="KW-1133">Transmembrane helix</keyword>
<dbReference type="CDD" id="cd16914">
    <property type="entry name" value="EcfT"/>
    <property type="match status" value="1"/>
</dbReference>
<evidence type="ECO:0000256" key="10">
    <source>
        <dbReference type="ARBA" id="ARBA00022989"/>
    </source>
</evidence>
<gene>
    <name evidence="15" type="ORF">ABXS70_12955</name>
</gene>
<keyword evidence="9" id="KW-1278">Translocase</keyword>
<dbReference type="InterPro" id="IPR015856">
    <property type="entry name" value="ABC_transpr_CbiO/EcfA_su"/>
</dbReference>
<dbReference type="GO" id="GO:0005524">
    <property type="term" value="F:ATP binding"/>
    <property type="evidence" value="ECO:0007669"/>
    <property type="project" value="UniProtKB-KW"/>
</dbReference>
<name>A0AAU8NGY6_9BACL</name>
<organism evidence="15">
    <name type="scientific">Paenibacillus sp. AN1007</name>
    <dbReference type="NCBI Taxonomy" id="3151385"/>
    <lineage>
        <taxon>Bacteria</taxon>
        <taxon>Bacillati</taxon>
        <taxon>Bacillota</taxon>
        <taxon>Bacilli</taxon>
        <taxon>Bacillales</taxon>
        <taxon>Paenibacillaceae</taxon>
        <taxon>Paenibacillus</taxon>
    </lineage>
</organism>
<dbReference type="CDD" id="cd03225">
    <property type="entry name" value="ABC_cobalt_CbiO_domain1"/>
    <property type="match status" value="1"/>
</dbReference>
<evidence type="ECO:0000256" key="5">
    <source>
        <dbReference type="ARBA" id="ARBA00022475"/>
    </source>
</evidence>
<feature type="domain" description="ABC transporter" evidence="14">
    <location>
        <begin position="2"/>
        <end position="247"/>
    </location>
</feature>
<dbReference type="PROSITE" id="PS00211">
    <property type="entry name" value="ABC_TRANSPORTER_1"/>
    <property type="match status" value="1"/>
</dbReference>
<dbReference type="Gene3D" id="3.40.50.300">
    <property type="entry name" value="P-loop containing nucleotide triphosphate hydrolases"/>
    <property type="match status" value="1"/>
</dbReference>
<feature type="region of interest" description="Disordered" evidence="12">
    <location>
        <begin position="293"/>
        <end position="327"/>
    </location>
</feature>
<evidence type="ECO:0000313" key="15">
    <source>
        <dbReference type="EMBL" id="XCP97546.1"/>
    </source>
</evidence>
<sequence length="616" mass="68265">MIELNNICIRASDESKRILLDDISLTLNRGEITLLLGCTGSGKTTLLQTIAGLRPPDSGDIRLAGESMWRNGRVPKSMLLQAGLVFQFPEQQLFARNIRRELLYSLRPYRLNEAEQQQQIAETLAHWDPDRGEGKERRFQLDSSPFALSGGEKRRLGLALGTVTQPNWLLLDEPSAGLEAQSGRLLLDALLDHREAGGGAVIAAHDLDTFLPHADRVLLLRLGRVAADLTPQQLHNQPKLLMQAGIGLPPSMQLAEQLRGAGINFISTAMTPEDMAEAIISSQSCGEERTFVPAEVEDVNKPDADHDSEKNKNKDKDTITTEIDRSLLSGPANAASTTSFGDVPLPLVSDPALQARKDSKHKSSNESVMDPRLKWVLYMLLVTAAMLQQHWGGLTLTLIPVTIALGVLPRQKLMGCIKLMKPLLLFFVLSTLLSGSTLTTGEAGFQLGFSLTQAEGTILNLYRLFIVTLASLWFSLTTPYGRMVEGLNWVLSYGQKIRLPITSFALAVSLIFRFIPLLWSEWQRFSLIVRARGKAALKPNSVRIRDLGPMVIPLLMALFQRAEDMTIAMEMRKVRENAAFGVRSSLLAWSRRDTRIGIMGLFVFALLVSVRWWGSR</sequence>
<dbReference type="GO" id="GO:0042626">
    <property type="term" value="F:ATPase-coupled transmembrane transporter activity"/>
    <property type="evidence" value="ECO:0007669"/>
    <property type="project" value="TreeGrafter"/>
</dbReference>
<feature type="transmembrane region" description="Helical" evidence="13">
    <location>
        <begin position="497"/>
        <end position="519"/>
    </location>
</feature>
<evidence type="ECO:0000256" key="11">
    <source>
        <dbReference type="ARBA" id="ARBA00023136"/>
    </source>
</evidence>
<dbReference type="Pfam" id="PF02361">
    <property type="entry name" value="CbiQ"/>
    <property type="match status" value="1"/>
</dbReference>
<evidence type="ECO:0000256" key="7">
    <source>
        <dbReference type="ARBA" id="ARBA00022741"/>
    </source>
</evidence>
<evidence type="ECO:0000259" key="14">
    <source>
        <dbReference type="PROSITE" id="PS50893"/>
    </source>
</evidence>
<dbReference type="RefSeq" id="WP_366296210.1">
    <property type="nucleotide sequence ID" value="NZ_CP159992.1"/>
</dbReference>
<dbReference type="PANTHER" id="PTHR43553:SF1">
    <property type="entry name" value="ABC TRANSPORTER I FAMILY MEMBER 11, CHLOROPLASTIC"/>
    <property type="match status" value="1"/>
</dbReference>
<keyword evidence="6 13" id="KW-0812">Transmembrane</keyword>
<dbReference type="InterPro" id="IPR027417">
    <property type="entry name" value="P-loop_NTPase"/>
</dbReference>
<evidence type="ECO:0000256" key="6">
    <source>
        <dbReference type="ARBA" id="ARBA00022692"/>
    </source>
</evidence>
<evidence type="ECO:0000256" key="3">
    <source>
        <dbReference type="ARBA" id="ARBA00005417"/>
    </source>
</evidence>
<keyword evidence="8 15" id="KW-0067">ATP-binding</keyword>
<evidence type="ECO:0000256" key="9">
    <source>
        <dbReference type="ARBA" id="ARBA00022967"/>
    </source>
</evidence>
<dbReference type="AlphaFoldDB" id="A0AAU8NGY6"/>
<dbReference type="InterPro" id="IPR003439">
    <property type="entry name" value="ABC_transporter-like_ATP-bd"/>
</dbReference>
<dbReference type="InterPro" id="IPR050095">
    <property type="entry name" value="ECF_ABC_transporter_ATP-bd"/>
</dbReference>
<dbReference type="InterPro" id="IPR017871">
    <property type="entry name" value="ABC_transporter-like_CS"/>
</dbReference>
<evidence type="ECO:0000256" key="8">
    <source>
        <dbReference type="ARBA" id="ARBA00022840"/>
    </source>
</evidence>
<evidence type="ECO:0000256" key="1">
    <source>
        <dbReference type="ARBA" id="ARBA00004141"/>
    </source>
</evidence>
<feature type="transmembrane region" description="Helical" evidence="13">
    <location>
        <begin position="375"/>
        <end position="408"/>
    </location>
</feature>